<evidence type="ECO:0000256" key="2">
    <source>
        <dbReference type="SAM" id="MobiDB-lite"/>
    </source>
</evidence>
<dbReference type="InterPro" id="IPR042565">
    <property type="entry name" value="T7SS_EssB_C"/>
</dbReference>
<proteinExistence type="inferred from homology"/>
<feature type="compositionally biased region" description="Acidic residues" evidence="2">
    <location>
        <begin position="426"/>
        <end position="439"/>
    </location>
</feature>
<dbReference type="OrthoDB" id="4975281at2"/>
<reference evidence="4" key="1">
    <citation type="submission" date="2016-02" db="EMBL/GenBank/DDBJ databases">
        <title>Genome sequence of Bacillus trypoxylicola KCTC 13244(T).</title>
        <authorList>
            <person name="Jeong H."/>
            <person name="Park S.-H."/>
            <person name="Choi S.-K."/>
        </authorList>
    </citation>
    <scope>NUCLEOTIDE SEQUENCE [LARGE SCALE GENOMIC DNA]</scope>
    <source>
        <strain evidence="4">KCTC 13244</strain>
    </source>
</reference>
<comment type="similarity">
    <text evidence="1">Belongs to the EssB family.</text>
</comment>
<accession>A0A162CQH1</accession>
<feature type="transmembrane region" description="Helical" evidence="3">
    <location>
        <begin position="220"/>
        <end position="240"/>
    </location>
</feature>
<evidence type="ECO:0000313" key="5">
    <source>
        <dbReference type="Proteomes" id="UP000075806"/>
    </source>
</evidence>
<comment type="caution">
    <text evidence="4">The sequence shown here is derived from an EMBL/GenBank/DDBJ whole genome shotgun (WGS) entry which is preliminary data.</text>
</comment>
<dbReference type="AlphaFoldDB" id="A0A162CQH1"/>
<sequence>MNDKTIEFDNLTYKYAMDDDYWELKMPKSQTSVRDIRQLDISINPSDLFVPMSIKEDEDAFLFSYDVKGKKTWEKIVKLERNEKLRLLSNMGKLESYLSSRVTFFIHPDNLVFDDNLLPNVVHRGIRNLVPPIEMDEEVFLKQYKCYIIALFSKKFSFDELYHGSLENNWETEFEKSVSQFTTLAELKGFLINSYEKEQKKSNETTMLVPIKKFRLYKTLSISMIVLSVLLAAPLMYYGLLNHPFQNKLLDAHGAYLASDYGEVISTLSGEDPGKFPNHSRYILAHSYINVESLSEQERASILNNISLRSDRHYLLYWIYNGRGEFEESLETAKYLDDPQLIIYGLIKKIEQVRNNPNMTGSERDEELNQLQTELNRYIEDYELEPNEEGQLNQPIEDTESIDVMNDSEAAPEDDPASNENQDQQSEPEDDENANEEDD</sequence>
<dbReference type="EMBL" id="LTAO01000039">
    <property type="protein sequence ID" value="KYG26021.1"/>
    <property type="molecule type" value="Genomic_DNA"/>
</dbReference>
<dbReference type="NCBIfam" id="TIGR03926">
    <property type="entry name" value="T7_EssB"/>
    <property type="match status" value="1"/>
</dbReference>
<dbReference type="STRING" id="519424.AZF04_13115"/>
<keyword evidence="3" id="KW-0472">Membrane</keyword>
<evidence type="ECO:0000313" key="4">
    <source>
        <dbReference type="EMBL" id="KYG26021.1"/>
    </source>
</evidence>
<dbReference type="Gene3D" id="1.25.40.680">
    <property type="entry name" value="Type VII secretion system EssB, C-terminal-like domain"/>
    <property type="match status" value="1"/>
</dbReference>
<evidence type="ECO:0000256" key="1">
    <source>
        <dbReference type="ARBA" id="ARBA00010163"/>
    </source>
</evidence>
<dbReference type="InterPro" id="IPR018778">
    <property type="entry name" value="T7SS_EssB"/>
</dbReference>
<keyword evidence="5" id="KW-1185">Reference proteome</keyword>
<keyword evidence="3" id="KW-1133">Transmembrane helix</keyword>
<gene>
    <name evidence="4" type="ORF">AZF04_13115</name>
</gene>
<feature type="region of interest" description="Disordered" evidence="2">
    <location>
        <begin position="384"/>
        <end position="439"/>
    </location>
</feature>
<organism evidence="4 5">
    <name type="scientific">Alkalihalobacillus trypoxylicola</name>
    <dbReference type="NCBI Taxonomy" id="519424"/>
    <lineage>
        <taxon>Bacteria</taxon>
        <taxon>Bacillati</taxon>
        <taxon>Bacillota</taxon>
        <taxon>Bacilli</taxon>
        <taxon>Bacillales</taxon>
        <taxon>Bacillaceae</taxon>
        <taxon>Alkalihalobacillus</taxon>
    </lineage>
</organism>
<dbReference type="Gene3D" id="1.10.510.10">
    <property type="entry name" value="Transferase(Phosphotransferase) domain 1"/>
    <property type="match status" value="1"/>
</dbReference>
<dbReference type="Proteomes" id="UP000075806">
    <property type="component" value="Unassembled WGS sequence"/>
</dbReference>
<dbReference type="RefSeq" id="WP_061950200.1">
    <property type="nucleotide sequence ID" value="NZ_LTAO01000039.1"/>
</dbReference>
<evidence type="ECO:0000256" key="3">
    <source>
        <dbReference type="SAM" id="Phobius"/>
    </source>
</evidence>
<keyword evidence="3" id="KW-0812">Transmembrane</keyword>
<name>A0A162CQH1_9BACI</name>
<dbReference type="Pfam" id="PF10140">
    <property type="entry name" value="YukC"/>
    <property type="match status" value="1"/>
</dbReference>
<protein>
    <submittedName>
        <fullName evidence="4">Type VII secretion protein EssB</fullName>
    </submittedName>
</protein>